<dbReference type="PANTHER" id="PTHR22942:SF30">
    <property type="entry name" value="MEIOTIC RECOMBINATION PROTEIN DMC1_LIM15 HOMOLOG"/>
    <property type="match status" value="1"/>
</dbReference>
<dbReference type="InterPro" id="IPR013632">
    <property type="entry name" value="Rad51_C"/>
</dbReference>
<organism evidence="7">
    <name type="scientific">Thermofilum pendens</name>
    <dbReference type="NCBI Taxonomy" id="2269"/>
    <lineage>
        <taxon>Archaea</taxon>
        <taxon>Thermoproteota</taxon>
        <taxon>Thermoprotei</taxon>
        <taxon>Thermofilales</taxon>
        <taxon>Thermofilaceae</taxon>
        <taxon>Thermofilum</taxon>
    </lineage>
</organism>
<dbReference type="InterPro" id="IPR020588">
    <property type="entry name" value="RecA_ATP-bd"/>
</dbReference>
<keyword evidence="2" id="KW-0067">ATP-binding</keyword>
<dbReference type="PIRSF" id="PIRSF005856">
    <property type="entry name" value="Rad51"/>
    <property type="match status" value="1"/>
</dbReference>
<dbReference type="InterPro" id="IPR003593">
    <property type="entry name" value="AAA+_ATPase"/>
</dbReference>
<evidence type="ECO:0000256" key="4">
    <source>
        <dbReference type="ARBA" id="ARBA00025684"/>
    </source>
</evidence>
<proteinExistence type="inferred from homology"/>
<gene>
    <name evidence="7" type="primary">radA</name>
    <name evidence="7" type="ORF">ENV88_03210</name>
</gene>
<reference evidence="7" key="1">
    <citation type="journal article" date="2020" name="mSystems">
        <title>Genome- and Community-Level Interaction Insights into Carbon Utilization and Element Cycling Functions of Hydrothermarchaeota in Hydrothermal Sediment.</title>
        <authorList>
            <person name="Zhou Z."/>
            <person name="Liu Y."/>
            <person name="Xu W."/>
            <person name="Pan J."/>
            <person name="Luo Z.H."/>
            <person name="Li M."/>
        </authorList>
    </citation>
    <scope>NUCLEOTIDE SEQUENCE [LARGE SCALE GENOMIC DNA]</scope>
    <source>
        <strain evidence="7">SpSt-8</strain>
    </source>
</reference>
<keyword evidence="5" id="KW-0227">DNA damage</keyword>
<dbReference type="AlphaFoldDB" id="A0A7C3SNU0"/>
<dbReference type="GO" id="GO:0006310">
    <property type="term" value="P:DNA recombination"/>
    <property type="evidence" value="ECO:0007669"/>
    <property type="project" value="UniProtKB-KW"/>
</dbReference>
<dbReference type="GO" id="GO:0003677">
    <property type="term" value="F:DNA binding"/>
    <property type="evidence" value="ECO:0007669"/>
    <property type="project" value="UniProtKB-KW"/>
</dbReference>
<dbReference type="Pfam" id="PF14520">
    <property type="entry name" value="HHH_5"/>
    <property type="match status" value="1"/>
</dbReference>
<dbReference type="PROSITE" id="PS50162">
    <property type="entry name" value="RECA_2"/>
    <property type="match status" value="1"/>
</dbReference>
<dbReference type="SUPFAM" id="SSF52540">
    <property type="entry name" value="P-loop containing nucleoside triphosphate hydrolases"/>
    <property type="match status" value="1"/>
</dbReference>
<dbReference type="Pfam" id="PF08423">
    <property type="entry name" value="Rad51"/>
    <property type="match status" value="1"/>
</dbReference>
<dbReference type="EMBL" id="DTIB01000073">
    <property type="protein sequence ID" value="HGB25048.1"/>
    <property type="molecule type" value="Genomic_DNA"/>
</dbReference>
<dbReference type="Gene3D" id="3.40.50.300">
    <property type="entry name" value="P-loop containing nucleotide triphosphate hydrolases"/>
    <property type="match status" value="1"/>
</dbReference>
<dbReference type="NCBIfam" id="NF003301">
    <property type="entry name" value="PRK04301.1"/>
    <property type="match status" value="1"/>
</dbReference>
<keyword evidence="3 5" id="KW-0238">DNA-binding</keyword>
<name>A0A7C3SNU0_THEPE</name>
<evidence type="ECO:0000259" key="6">
    <source>
        <dbReference type="PROSITE" id="PS50162"/>
    </source>
</evidence>
<feature type="domain" description="RecA family profile 1" evidence="6">
    <location>
        <begin position="90"/>
        <end position="259"/>
    </location>
</feature>
<comment type="caution">
    <text evidence="7">The sequence shown here is derived from an EMBL/GenBank/DDBJ whole genome shotgun (WGS) entry which is preliminary data.</text>
</comment>
<dbReference type="SMART" id="SM00382">
    <property type="entry name" value="AAA"/>
    <property type="match status" value="1"/>
</dbReference>
<dbReference type="InterPro" id="IPR010995">
    <property type="entry name" value="DNA_repair_Rad51/TF_NusA_a-hlx"/>
</dbReference>
<sequence>MGSLSAGDRVGRSVDELASVEGVGRVTIARLKSAGISCLEDLVVFNPEELEELAGIDYERAVKVIRAARQLLGWSARIYKGREYAETLTRRETLTTGVRALDELLGGGLVVYDIYEFAGEFGTGKTQLCHQLAVTAQLSPARGGLGGNVVYIDTEGTFSPERVEKIAQRFGVEDPLSKVYVARPINVDEMEEVVVRNLAPLLREGVRLILVDSIIALYRAEFKGREWLAARQQRINYLLDWLKRLARVHEAVVVITNQVVAVPSTWGVTIKLPAGGNIIAHASTHRFLLKKAGDVWTAECLDSPRIARGASVPFLITEDGLCDVK</sequence>
<evidence type="ECO:0000313" key="7">
    <source>
        <dbReference type="EMBL" id="HGB25048.1"/>
    </source>
</evidence>
<protein>
    <recommendedName>
        <fullName evidence="5">DNA repair and recombination protein RadA</fullName>
    </recommendedName>
</protein>
<dbReference type="PANTHER" id="PTHR22942">
    <property type="entry name" value="RECA/RAD51/RADA DNA STRAND-PAIRING FAMILY MEMBER"/>
    <property type="match status" value="1"/>
</dbReference>
<dbReference type="Gene3D" id="1.10.150.20">
    <property type="entry name" value="5' to 3' exonuclease, C-terminal subdomain"/>
    <property type="match status" value="1"/>
</dbReference>
<accession>A0A7C3SNU0</accession>
<dbReference type="InterPro" id="IPR016467">
    <property type="entry name" value="DNA_recomb/repair_RecA-like"/>
</dbReference>
<dbReference type="GO" id="GO:0006281">
    <property type="term" value="P:DNA repair"/>
    <property type="evidence" value="ECO:0007669"/>
    <property type="project" value="InterPro"/>
</dbReference>
<dbReference type="GO" id="GO:0140664">
    <property type="term" value="F:ATP-dependent DNA damage sensor activity"/>
    <property type="evidence" value="ECO:0007669"/>
    <property type="project" value="InterPro"/>
</dbReference>
<evidence type="ECO:0000256" key="3">
    <source>
        <dbReference type="ARBA" id="ARBA00023125"/>
    </source>
</evidence>
<keyword evidence="5" id="KW-0233">DNA recombination</keyword>
<dbReference type="GO" id="GO:0005524">
    <property type="term" value="F:ATP binding"/>
    <property type="evidence" value="ECO:0007669"/>
    <property type="project" value="UniProtKB-KW"/>
</dbReference>
<dbReference type="InterPro" id="IPR027417">
    <property type="entry name" value="P-loop_NTPase"/>
</dbReference>
<comment type="function">
    <text evidence="4 5">Involved in DNA repair and in homologous recombination. Binds and assemble on single-stranded DNA to form a nucleoprotein filament. Hydrolyzes ATP in a ssDNA-dependent manner and promotes DNA strand exchange between homologous DNA molecules.</text>
</comment>
<dbReference type="SUPFAM" id="SSF47794">
    <property type="entry name" value="Rad51 N-terminal domain-like"/>
    <property type="match status" value="1"/>
</dbReference>
<evidence type="ECO:0000256" key="5">
    <source>
        <dbReference type="PIRNR" id="PIRNR005856"/>
    </source>
</evidence>
<evidence type="ECO:0000256" key="2">
    <source>
        <dbReference type="ARBA" id="ARBA00022840"/>
    </source>
</evidence>
<comment type="similarity">
    <text evidence="5">Belongs to the eukaryotic RecA-like protein family.</text>
</comment>
<evidence type="ECO:0000256" key="1">
    <source>
        <dbReference type="ARBA" id="ARBA00022741"/>
    </source>
</evidence>
<keyword evidence="1" id="KW-0547">Nucleotide-binding</keyword>